<dbReference type="EMBL" id="BTGU01000046">
    <property type="protein sequence ID" value="GMN53344.1"/>
    <property type="molecule type" value="Genomic_DNA"/>
</dbReference>
<evidence type="ECO:0000256" key="1">
    <source>
        <dbReference type="ARBA" id="ARBA00004141"/>
    </source>
</evidence>
<dbReference type="InterPro" id="IPR006904">
    <property type="entry name" value="DUF716"/>
</dbReference>
<organism evidence="7 8">
    <name type="scientific">Ficus carica</name>
    <name type="common">Common fig</name>
    <dbReference type="NCBI Taxonomy" id="3494"/>
    <lineage>
        <taxon>Eukaryota</taxon>
        <taxon>Viridiplantae</taxon>
        <taxon>Streptophyta</taxon>
        <taxon>Embryophyta</taxon>
        <taxon>Tracheophyta</taxon>
        <taxon>Spermatophyta</taxon>
        <taxon>Magnoliopsida</taxon>
        <taxon>eudicotyledons</taxon>
        <taxon>Gunneridae</taxon>
        <taxon>Pentapetalae</taxon>
        <taxon>rosids</taxon>
        <taxon>fabids</taxon>
        <taxon>Rosales</taxon>
        <taxon>Moraceae</taxon>
        <taxon>Ficeae</taxon>
        <taxon>Ficus</taxon>
    </lineage>
</organism>
<dbReference type="Pfam" id="PF04819">
    <property type="entry name" value="DUF716"/>
    <property type="match status" value="1"/>
</dbReference>
<reference evidence="7" key="1">
    <citation type="submission" date="2023-07" db="EMBL/GenBank/DDBJ databases">
        <title>draft genome sequence of fig (Ficus carica).</title>
        <authorList>
            <person name="Takahashi T."/>
            <person name="Nishimura K."/>
        </authorList>
    </citation>
    <scope>NUCLEOTIDE SEQUENCE</scope>
</reference>
<feature type="transmembrane region" description="Helical" evidence="6">
    <location>
        <begin position="119"/>
        <end position="137"/>
    </location>
</feature>
<evidence type="ECO:0008006" key="9">
    <source>
        <dbReference type="Google" id="ProtNLM"/>
    </source>
</evidence>
<evidence type="ECO:0000256" key="5">
    <source>
        <dbReference type="ARBA" id="ARBA00023136"/>
    </source>
</evidence>
<accession>A0AA88AIQ9</accession>
<dbReference type="AlphaFoldDB" id="A0AA88AIQ9"/>
<evidence type="ECO:0000313" key="7">
    <source>
        <dbReference type="EMBL" id="GMN53344.1"/>
    </source>
</evidence>
<comment type="subcellular location">
    <subcellularLocation>
        <location evidence="1">Membrane</location>
        <topology evidence="1">Multi-pass membrane protein</topology>
    </subcellularLocation>
</comment>
<evidence type="ECO:0000256" key="3">
    <source>
        <dbReference type="ARBA" id="ARBA00022692"/>
    </source>
</evidence>
<keyword evidence="3 6" id="KW-0812">Transmembrane</keyword>
<dbReference type="PANTHER" id="PTHR47830">
    <property type="entry name" value="OS11G0534100 PROTEIN"/>
    <property type="match status" value="1"/>
</dbReference>
<keyword evidence="4 6" id="KW-1133">Transmembrane helix</keyword>
<feature type="transmembrane region" description="Helical" evidence="6">
    <location>
        <begin position="149"/>
        <end position="168"/>
    </location>
</feature>
<keyword evidence="8" id="KW-1185">Reference proteome</keyword>
<dbReference type="PANTHER" id="PTHR47830:SF2">
    <property type="entry name" value="PROTEIN, PUTATIVE-RELATED"/>
    <property type="match status" value="1"/>
</dbReference>
<feature type="transmembrane region" description="Helical" evidence="6">
    <location>
        <begin position="235"/>
        <end position="253"/>
    </location>
</feature>
<keyword evidence="5 6" id="KW-0472">Membrane</keyword>
<feature type="transmembrane region" description="Helical" evidence="6">
    <location>
        <begin position="55"/>
        <end position="76"/>
    </location>
</feature>
<protein>
    <recommendedName>
        <fullName evidence="9">Transmembrane protein</fullName>
    </recommendedName>
</protein>
<evidence type="ECO:0000256" key="2">
    <source>
        <dbReference type="ARBA" id="ARBA00006948"/>
    </source>
</evidence>
<gene>
    <name evidence="7" type="ORF">TIFTF001_022479</name>
</gene>
<feature type="transmembrane region" description="Helical" evidence="6">
    <location>
        <begin position="88"/>
        <end position="107"/>
    </location>
</feature>
<proteinExistence type="inferred from homology"/>
<comment type="similarity">
    <text evidence="2">Belongs to the TMEM45 family.</text>
</comment>
<name>A0AA88AIQ9_FICCA</name>
<sequence>MASVAVATHLSAFLFLFPSGVTRLLRSSSLYLRNPSLYQSKTWYFSEPRWKNLDFYALLISLPLSSFSEIFIFLTLPSDHPSDHRFAFAHQSLVLFLFWALLLFIVLRENVDFFHVNEGLVFLFAAISFLSEFSILGRNGVIGVSGTGYELLSFLSLVCAFCCLFLSVRPSSFFAEFLLSSGMVFKGTWVLQIGLFLYSDAFGFRGCGRVENVDVVKCDVEEDGFRAVALMRLSFVGHAVLVLVLGFVSFGFLSSEQKLRFDEAGGSLLAQLDSETIRHELEME</sequence>
<dbReference type="Proteomes" id="UP001187192">
    <property type="component" value="Unassembled WGS sequence"/>
</dbReference>
<evidence type="ECO:0000256" key="6">
    <source>
        <dbReference type="SAM" id="Phobius"/>
    </source>
</evidence>
<dbReference type="GO" id="GO:0016020">
    <property type="term" value="C:membrane"/>
    <property type="evidence" value="ECO:0007669"/>
    <property type="project" value="UniProtKB-SubCell"/>
</dbReference>
<evidence type="ECO:0000313" key="8">
    <source>
        <dbReference type="Proteomes" id="UP001187192"/>
    </source>
</evidence>
<evidence type="ECO:0000256" key="4">
    <source>
        <dbReference type="ARBA" id="ARBA00022989"/>
    </source>
</evidence>
<comment type="caution">
    <text evidence="7">The sequence shown here is derived from an EMBL/GenBank/DDBJ whole genome shotgun (WGS) entry which is preliminary data.</text>
</comment>